<dbReference type="InterPro" id="IPR002126">
    <property type="entry name" value="Cadherin-like_dom"/>
</dbReference>
<feature type="compositionally biased region" description="Polar residues" evidence="11">
    <location>
        <begin position="1420"/>
        <end position="1430"/>
    </location>
</feature>
<dbReference type="FunFam" id="2.60.40.60:FF:000104">
    <property type="entry name" value="cadherin-23 isoform X1"/>
    <property type="match status" value="1"/>
</dbReference>
<feature type="region of interest" description="Disordered" evidence="11">
    <location>
        <begin position="1151"/>
        <end position="1181"/>
    </location>
</feature>
<feature type="region of interest" description="Disordered" evidence="11">
    <location>
        <begin position="1373"/>
        <end position="1443"/>
    </location>
</feature>
<feature type="domain" description="Cadherin" evidence="14">
    <location>
        <begin position="630"/>
        <end position="745"/>
    </location>
</feature>
<evidence type="ECO:0000313" key="16">
    <source>
        <dbReference type="Proteomes" id="UP000288216"/>
    </source>
</evidence>
<evidence type="ECO:0000313" key="15">
    <source>
        <dbReference type="EMBL" id="GCB75395.1"/>
    </source>
</evidence>
<dbReference type="Gene3D" id="2.60.40.60">
    <property type="entry name" value="Cadherins"/>
    <property type="match status" value="11"/>
</dbReference>
<evidence type="ECO:0000256" key="1">
    <source>
        <dbReference type="ARBA" id="ARBA00004251"/>
    </source>
</evidence>
<comment type="caution">
    <text evidence="15">The sequence shown here is derived from an EMBL/GenBank/DDBJ whole genome shotgun (WGS) entry which is preliminary data.</text>
</comment>
<dbReference type="SMART" id="SM00112">
    <property type="entry name" value="CA"/>
    <property type="match status" value="9"/>
</dbReference>
<feature type="transmembrane region" description="Helical" evidence="12">
    <location>
        <begin position="1075"/>
        <end position="1101"/>
    </location>
</feature>
<organism evidence="15 16">
    <name type="scientific">Scyliorhinus torazame</name>
    <name type="common">Cloudy catshark</name>
    <name type="synonym">Catulus torazame</name>
    <dbReference type="NCBI Taxonomy" id="75743"/>
    <lineage>
        <taxon>Eukaryota</taxon>
        <taxon>Metazoa</taxon>
        <taxon>Chordata</taxon>
        <taxon>Craniata</taxon>
        <taxon>Vertebrata</taxon>
        <taxon>Chondrichthyes</taxon>
        <taxon>Elasmobranchii</taxon>
        <taxon>Galeomorphii</taxon>
        <taxon>Galeoidea</taxon>
        <taxon>Carcharhiniformes</taxon>
        <taxon>Scyliorhinidae</taxon>
        <taxon>Scyliorhinus</taxon>
    </lineage>
</organism>
<evidence type="ECO:0000259" key="14">
    <source>
        <dbReference type="PROSITE" id="PS50268"/>
    </source>
</evidence>
<protein>
    <recommendedName>
        <fullName evidence="14">Cadherin domain-containing protein</fullName>
    </recommendedName>
</protein>
<feature type="domain" description="Cadherin" evidence="14">
    <location>
        <begin position="963"/>
        <end position="1073"/>
    </location>
</feature>
<feature type="domain" description="Cadherin" evidence="14">
    <location>
        <begin position="461"/>
        <end position="567"/>
    </location>
</feature>
<feature type="compositionally biased region" description="Low complexity" evidence="11">
    <location>
        <begin position="1392"/>
        <end position="1415"/>
    </location>
</feature>
<evidence type="ECO:0000256" key="3">
    <source>
        <dbReference type="ARBA" id="ARBA00022692"/>
    </source>
</evidence>
<evidence type="ECO:0000256" key="8">
    <source>
        <dbReference type="ARBA" id="ARBA00023136"/>
    </source>
</evidence>
<feature type="domain" description="Cadherin" evidence="14">
    <location>
        <begin position="133"/>
        <end position="243"/>
    </location>
</feature>
<dbReference type="FunFam" id="2.60.40.60:FF:000020">
    <property type="entry name" value="Dachsous cadherin-related 1b"/>
    <property type="match status" value="3"/>
</dbReference>
<evidence type="ECO:0000256" key="7">
    <source>
        <dbReference type="ARBA" id="ARBA00022989"/>
    </source>
</evidence>
<name>A0A401PQK1_SCYTO</name>
<dbReference type="CDD" id="cd11304">
    <property type="entry name" value="Cadherin_repeat"/>
    <property type="match status" value="9"/>
</dbReference>
<evidence type="ECO:0000256" key="13">
    <source>
        <dbReference type="SAM" id="SignalP"/>
    </source>
</evidence>
<dbReference type="GO" id="GO:0005509">
    <property type="term" value="F:calcium ion binding"/>
    <property type="evidence" value="ECO:0007669"/>
    <property type="project" value="UniProtKB-UniRule"/>
</dbReference>
<dbReference type="STRING" id="75743.A0A401PQK1"/>
<keyword evidence="7 12" id="KW-1133">Transmembrane helix</keyword>
<evidence type="ECO:0000256" key="4">
    <source>
        <dbReference type="ARBA" id="ARBA00022729"/>
    </source>
</evidence>
<evidence type="ECO:0000256" key="5">
    <source>
        <dbReference type="ARBA" id="ARBA00022737"/>
    </source>
</evidence>
<dbReference type="GO" id="GO:0005886">
    <property type="term" value="C:plasma membrane"/>
    <property type="evidence" value="ECO:0007669"/>
    <property type="project" value="UniProtKB-SubCell"/>
</dbReference>
<evidence type="ECO:0000256" key="12">
    <source>
        <dbReference type="SAM" id="Phobius"/>
    </source>
</evidence>
<dbReference type="EMBL" id="BFAA01017629">
    <property type="protein sequence ID" value="GCB75395.1"/>
    <property type="molecule type" value="Genomic_DNA"/>
</dbReference>
<dbReference type="OMA" id="LFEINEM"/>
<evidence type="ECO:0000256" key="10">
    <source>
        <dbReference type="PROSITE-ProRule" id="PRU00043"/>
    </source>
</evidence>
<dbReference type="FunFam" id="2.60.40.60:FF:000102">
    <property type="entry name" value="Dachsous cadherin-related 1b"/>
    <property type="match status" value="1"/>
</dbReference>
<dbReference type="PRINTS" id="PR00205">
    <property type="entry name" value="CADHERIN"/>
</dbReference>
<proteinExistence type="predicted"/>
<keyword evidence="3 12" id="KW-0812">Transmembrane</keyword>
<dbReference type="FunFam" id="2.60.40.60:FF:000140">
    <property type="entry name" value="Dachsous cadherin-related 1"/>
    <property type="match status" value="1"/>
</dbReference>
<keyword evidence="4 13" id="KW-0732">Signal</keyword>
<feature type="compositionally biased region" description="Polar residues" evidence="11">
    <location>
        <begin position="1373"/>
        <end position="1391"/>
    </location>
</feature>
<feature type="chain" id="PRO_5019385670" description="Cadherin domain-containing protein" evidence="13">
    <location>
        <begin position="28"/>
        <end position="1443"/>
    </location>
</feature>
<feature type="domain" description="Cadherin" evidence="14">
    <location>
        <begin position="244"/>
        <end position="350"/>
    </location>
</feature>
<reference evidence="15 16" key="1">
    <citation type="journal article" date="2018" name="Nat. Ecol. Evol.">
        <title>Shark genomes provide insights into elasmobranch evolution and the origin of vertebrates.</title>
        <authorList>
            <person name="Hara Y"/>
            <person name="Yamaguchi K"/>
            <person name="Onimaru K"/>
            <person name="Kadota M"/>
            <person name="Koyanagi M"/>
            <person name="Keeley SD"/>
            <person name="Tatsumi K"/>
            <person name="Tanaka K"/>
            <person name="Motone F"/>
            <person name="Kageyama Y"/>
            <person name="Nozu R"/>
            <person name="Adachi N"/>
            <person name="Nishimura O"/>
            <person name="Nakagawa R"/>
            <person name="Tanegashima C"/>
            <person name="Kiyatake I"/>
            <person name="Matsumoto R"/>
            <person name="Murakumo K"/>
            <person name="Nishida K"/>
            <person name="Terakita A"/>
            <person name="Kuratani S"/>
            <person name="Sato K"/>
            <person name="Hyodo S Kuraku.S."/>
        </authorList>
    </citation>
    <scope>NUCLEOTIDE SEQUENCE [LARGE SCALE GENOMIC DNA]</scope>
</reference>
<feature type="compositionally biased region" description="Basic and acidic residues" evidence="11">
    <location>
        <begin position="1431"/>
        <end position="1443"/>
    </location>
</feature>
<evidence type="ECO:0000256" key="2">
    <source>
        <dbReference type="ARBA" id="ARBA00022475"/>
    </source>
</evidence>
<keyword evidence="6 10" id="KW-0106">Calcium</keyword>
<keyword evidence="5" id="KW-0677">Repeat</keyword>
<dbReference type="InterPro" id="IPR020894">
    <property type="entry name" value="Cadherin_CS"/>
</dbReference>
<comment type="subcellular location">
    <subcellularLocation>
        <location evidence="1">Cell membrane</location>
        <topology evidence="1">Single-pass type I membrane protein</topology>
    </subcellularLocation>
</comment>
<dbReference type="Proteomes" id="UP000288216">
    <property type="component" value="Unassembled WGS sequence"/>
</dbReference>
<dbReference type="PANTHER" id="PTHR24026:SF133">
    <property type="entry name" value="CADHERIN-RELATED FAMILY MEMBER 2"/>
    <property type="match status" value="1"/>
</dbReference>
<feature type="domain" description="Cadherin" evidence="14">
    <location>
        <begin position="587"/>
        <end position="629"/>
    </location>
</feature>
<feature type="domain" description="Cadherin" evidence="14">
    <location>
        <begin position="852"/>
        <end position="962"/>
    </location>
</feature>
<dbReference type="SUPFAM" id="SSF49313">
    <property type="entry name" value="Cadherin-like"/>
    <property type="match status" value="9"/>
</dbReference>
<sequence>MDLLKNPQPKCQSIFLWLQLLSGVSIGWSVAGSDEPLMLQIDEEQPAYTIIGDINAGLPPGRTTSSFFIHETDGTSMSSDLIIDETTGIIKTAKVLDHESRDMYKFVAVNWGGDAVEVVIIVNDINDNSPVFPNSQMKLHVPEQTPVGTRFRLDSAIDADGGQFNTQGYLIKDGNIGQAFRLETKRMAETLDLELVVNNPLDREKRSTYTLVIEAFDGGSPHRTSQMTLDVSILDVNDNAPIFNQTRYYTMISESLQPGTSLLQVFATDVDEGNNGVVIYEINRRQSDPNQYFAIDSKTGVIKLNKGLDYEMKKVHELVVQAKDNGTEPEVTTAFVTVEVKDYNDNQPTLTIIFLSEDGSPHISEGAQPGQFVARISVSDPDYGEYAKVNVSLDGGDGKFGLTTKDNIIYLICVDQVLDREEQDAYQLSVMATDSGTPPLRAESTFTIHVTDVNDNPPVFDHMGYRQSIPEVLYPGSFVLQVTATDKDEGSNGEILYSIVSNTKSHSDWFTIDQVTGVITTAATLDYETDPAPRLTVMATDRGNTPMSSSVTVTIAIQDVNDNEPVFSSNFYNTSIKENEPMGTCFLQLKVSEPLDLVIEARDGGSPPLSSLTTVQIQVQDINDHSPTFTHRVYMADILEDLRPGSTIFTLEAMDSDISQDNSGLDYTIVSGNTANVFQVESSVKVENGQFRTLGSILLLDALDFETVAEYNLTIAASDRGIPQQSAVVYAIVTIQDVNDNPPVFNRTQYKVTVSESVAVGTEIVRVAAHDPDSGQNSVLRYTITSGDENGLFAVSEVTGIVRLMKTLDREAQDQHIFIIQVTDSQGPHPNFALVPLTVQVKDVNDNHPFFPMERLSANIRENLPAHSLVAKVHAIDFDCGIFGKLQYSIISQPISQPGIGKDKEIFYINQSSGELHTKLSFDFEKLNSVQVVVKAVDSGNSSATVTVQVLVTGEDEYDPVFVNPTYTFVVPENAKKGQRIGQVMATDEDGGLDGIILYSLLTPSQYFKVNKSTGDLILKMDSQRGQSEQSNRETRTMTLNIQAKGPLATSRSTITQASIDITQTSFGLAPEMNLLLIVALAVSLGIGGILAIIGLALVIVRAKRKKNHDEGSSQLNQIQDNTLQKLAPDDATLPASDRIYHQTLPGYSAEPTVVGGPYTRGDSIDPSHSSGRGSAEAAEDDEIRMINEYPRVSSITSSMQEHVSTRGPDSGIQQDTDQMSDISTEPGMEWFKHKKGSGLLMAGPQHLYRDDGGAYVGPGVGLGVSQTKDYAFAEDGRPSAQGSLTAIVASDEELRGSYNWDYLLNWCPQFQPLASVFTEIARLKDESAPRKHFQSKPKVDPKPRIDPPPLITSVAHPNAMSVPPRLAVGRTHSQVTAMPRSPITSDASITSAAMSPSFSPSLSPLAARSPAVSPFDVSQGPSTSIISTEHSLHNPEEPELRI</sequence>
<gene>
    <name evidence="15" type="ORF">scyTo_0020905</name>
</gene>
<feature type="domain" description="Cadherin" evidence="14">
    <location>
        <begin position="746"/>
        <end position="851"/>
    </location>
</feature>
<dbReference type="Pfam" id="PF00028">
    <property type="entry name" value="Cadherin"/>
    <property type="match status" value="8"/>
</dbReference>
<dbReference type="FunFam" id="2.60.40.60:FF:000007">
    <property type="entry name" value="Protocadherin alpha 2"/>
    <property type="match status" value="1"/>
</dbReference>
<keyword evidence="16" id="KW-1185">Reference proteome</keyword>
<dbReference type="PANTHER" id="PTHR24026">
    <property type="entry name" value="FAT ATYPICAL CADHERIN-RELATED"/>
    <property type="match status" value="1"/>
</dbReference>
<evidence type="ECO:0000256" key="9">
    <source>
        <dbReference type="ARBA" id="ARBA00023180"/>
    </source>
</evidence>
<dbReference type="OrthoDB" id="6252479at2759"/>
<feature type="domain" description="Cadherin" evidence="14">
    <location>
        <begin position="33"/>
        <end position="132"/>
    </location>
</feature>
<keyword evidence="2" id="KW-1003">Cell membrane</keyword>
<dbReference type="PROSITE" id="PS50268">
    <property type="entry name" value="CADHERIN_2"/>
    <property type="match status" value="10"/>
</dbReference>
<dbReference type="GO" id="GO:0007156">
    <property type="term" value="P:homophilic cell adhesion via plasma membrane adhesion molecules"/>
    <property type="evidence" value="ECO:0007669"/>
    <property type="project" value="InterPro"/>
</dbReference>
<accession>A0A401PQK1</accession>
<keyword evidence="9" id="KW-0325">Glycoprotein</keyword>
<feature type="region of interest" description="Disordered" evidence="11">
    <location>
        <begin position="1327"/>
        <end position="1346"/>
    </location>
</feature>
<evidence type="ECO:0000256" key="6">
    <source>
        <dbReference type="ARBA" id="ARBA00022837"/>
    </source>
</evidence>
<keyword evidence="8 12" id="KW-0472">Membrane</keyword>
<dbReference type="PROSITE" id="PS00232">
    <property type="entry name" value="CADHERIN_1"/>
    <property type="match status" value="6"/>
</dbReference>
<dbReference type="InterPro" id="IPR015919">
    <property type="entry name" value="Cadherin-like_sf"/>
</dbReference>
<feature type="domain" description="Cadherin" evidence="14">
    <location>
        <begin position="363"/>
        <end position="460"/>
    </location>
</feature>
<evidence type="ECO:0000256" key="11">
    <source>
        <dbReference type="SAM" id="MobiDB-lite"/>
    </source>
</evidence>
<feature type="signal peptide" evidence="13">
    <location>
        <begin position="1"/>
        <end position="27"/>
    </location>
</feature>